<sequence length="151" mass="17068">MDTKISTMAAGYLQLIPQLYRKLDASGAGTAGRRPSTGLTHLQVHVLEEMYQREEGIAMSDLARTILVSKQQLTPLITRLEQKQYVRREADAADKRSVRLTLTEKGRALVYERWAGLHGTLCRKLEGLGEEDQADLEYVLVKLSRILSRLE</sequence>
<dbReference type="PRINTS" id="PR00598">
    <property type="entry name" value="HTHMARR"/>
</dbReference>
<dbReference type="AlphaFoldDB" id="A0AA96LG08"/>
<dbReference type="RefSeq" id="WP_315606125.1">
    <property type="nucleotide sequence ID" value="NZ_CP130318.1"/>
</dbReference>
<feature type="domain" description="HTH marR-type" evidence="2">
    <location>
        <begin position="9"/>
        <end position="145"/>
    </location>
</feature>
<dbReference type="InterPro" id="IPR039422">
    <property type="entry name" value="MarR/SlyA-like"/>
</dbReference>
<dbReference type="EMBL" id="CP130318">
    <property type="protein sequence ID" value="WNQ12348.1"/>
    <property type="molecule type" value="Genomic_DNA"/>
</dbReference>
<dbReference type="GO" id="GO:0006950">
    <property type="term" value="P:response to stress"/>
    <property type="evidence" value="ECO:0007669"/>
    <property type="project" value="TreeGrafter"/>
</dbReference>
<dbReference type="Gene3D" id="1.10.10.10">
    <property type="entry name" value="Winged helix-like DNA-binding domain superfamily/Winged helix DNA-binding domain"/>
    <property type="match status" value="1"/>
</dbReference>
<proteinExistence type="predicted"/>
<dbReference type="PANTHER" id="PTHR33164:SF43">
    <property type="entry name" value="HTH-TYPE TRANSCRIPTIONAL REPRESSOR YETL"/>
    <property type="match status" value="1"/>
</dbReference>
<dbReference type="GO" id="GO:0003677">
    <property type="term" value="F:DNA binding"/>
    <property type="evidence" value="ECO:0007669"/>
    <property type="project" value="UniProtKB-KW"/>
</dbReference>
<dbReference type="SMART" id="SM00347">
    <property type="entry name" value="HTH_MARR"/>
    <property type="match status" value="1"/>
</dbReference>
<dbReference type="InterPro" id="IPR036390">
    <property type="entry name" value="WH_DNA-bd_sf"/>
</dbReference>
<gene>
    <name evidence="3" type="ORF">MJA45_04685</name>
</gene>
<dbReference type="InterPro" id="IPR036388">
    <property type="entry name" value="WH-like_DNA-bd_sf"/>
</dbReference>
<dbReference type="Pfam" id="PF01047">
    <property type="entry name" value="MarR"/>
    <property type="match status" value="1"/>
</dbReference>
<reference evidence="3 4" key="1">
    <citation type="submission" date="2022-02" db="EMBL/GenBank/DDBJ databases">
        <title>Paenibacillus sp. MBLB1776 Whole Genome Shotgun Sequencing.</title>
        <authorList>
            <person name="Hwang C.Y."/>
            <person name="Cho E.-S."/>
            <person name="Seo M.-J."/>
        </authorList>
    </citation>
    <scope>NUCLEOTIDE SEQUENCE [LARGE SCALE GENOMIC DNA]</scope>
    <source>
        <strain evidence="3 4">MBLB1776</strain>
    </source>
</reference>
<keyword evidence="1" id="KW-0238">DNA-binding</keyword>
<dbReference type="GO" id="GO:0003700">
    <property type="term" value="F:DNA-binding transcription factor activity"/>
    <property type="evidence" value="ECO:0007669"/>
    <property type="project" value="InterPro"/>
</dbReference>
<protein>
    <submittedName>
        <fullName evidence="3">MarR family transcriptional regulator</fullName>
    </submittedName>
</protein>
<evidence type="ECO:0000313" key="3">
    <source>
        <dbReference type="EMBL" id="WNQ12348.1"/>
    </source>
</evidence>
<organism evidence="3 4">
    <name type="scientific">Paenibacillus aurantius</name>
    <dbReference type="NCBI Taxonomy" id="2918900"/>
    <lineage>
        <taxon>Bacteria</taxon>
        <taxon>Bacillati</taxon>
        <taxon>Bacillota</taxon>
        <taxon>Bacilli</taxon>
        <taxon>Bacillales</taxon>
        <taxon>Paenibacillaceae</taxon>
        <taxon>Paenibacillus</taxon>
    </lineage>
</organism>
<keyword evidence="4" id="KW-1185">Reference proteome</keyword>
<dbReference type="InterPro" id="IPR000835">
    <property type="entry name" value="HTH_MarR-typ"/>
</dbReference>
<dbReference type="PROSITE" id="PS50995">
    <property type="entry name" value="HTH_MARR_2"/>
    <property type="match status" value="1"/>
</dbReference>
<evidence type="ECO:0000313" key="4">
    <source>
        <dbReference type="Proteomes" id="UP001305702"/>
    </source>
</evidence>
<evidence type="ECO:0000256" key="1">
    <source>
        <dbReference type="ARBA" id="ARBA00023125"/>
    </source>
</evidence>
<dbReference type="Proteomes" id="UP001305702">
    <property type="component" value="Chromosome"/>
</dbReference>
<dbReference type="SUPFAM" id="SSF46785">
    <property type="entry name" value="Winged helix' DNA-binding domain"/>
    <property type="match status" value="1"/>
</dbReference>
<name>A0AA96LG08_9BACL</name>
<dbReference type="KEGG" id="paun:MJA45_04685"/>
<evidence type="ECO:0000259" key="2">
    <source>
        <dbReference type="PROSITE" id="PS50995"/>
    </source>
</evidence>
<dbReference type="PANTHER" id="PTHR33164">
    <property type="entry name" value="TRANSCRIPTIONAL REGULATOR, MARR FAMILY"/>
    <property type="match status" value="1"/>
</dbReference>
<accession>A0AA96LG08</accession>